<dbReference type="InterPro" id="IPR010104">
    <property type="entry name" value="TonB_rcpt_bac"/>
</dbReference>
<dbReference type="NCBIfam" id="TIGR01782">
    <property type="entry name" value="TonB-Xanth-Caul"/>
    <property type="match status" value="1"/>
</dbReference>
<dbReference type="InterPro" id="IPR036942">
    <property type="entry name" value="Beta-barrel_TonB_sf"/>
</dbReference>
<feature type="domain" description="TonB-dependent receptor-like beta-barrel" evidence="6">
    <location>
        <begin position="507"/>
        <end position="903"/>
    </location>
</feature>
<evidence type="ECO:0000259" key="6">
    <source>
        <dbReference type="Pfam" id="PF00593"/>
    </source>
</evidence>
<dbReference type="RefSeq" id="WP_260997343.1">
    <property type="nucleotide sequence ID" value="NZ_CP054475.1"/>
</dbReference>
<evidence type="ECO:0000256" key="2">
    <source>
        <dbReference type="ARBA" id="ARBA00023136"/>
    </source>
</evidence>
<evidence type="ECO:0000256" key="5">
    <source>
        <dbReference type="SAM" id="SignalP"/>
    </source>
</evidence>
<reference evidence="9" key="1">
    <citation type="submission" date="2020-06" db="EMBL/GenBank/DDBJ databases">
        <title>Thalassolituus marinus alknpb1M-1, a hydrocarbon-degrading bacterium isolated from the deep-sea overlying water using an in-situ strategy from the South China Sea basin.</title>
        <authorList>
            <person name="Dong C."/>
            <person name="Chen Y."/>
            <person name="Shao Z."/>
        </authorList>
    </citation>
    <scope>NUCLEOTIDE SEQUENCE [LARGE SCALE GENOMIC DNA]</scope>
    <source>
        <strain evidence="9">alknpb1M-1</strain>
    </source>
</reference>
<accession>A0ABY6AE96</accession>
<comment type="similarity">
    <text evidence="4">Belongs to the TonB-dependent receptor family.</text>
</comment>
<dbReference type="Gene3D" id="3.55.50.30">
    <property type="match status" value="1"/>
</dbReference>
<keyword evidence="2 4" id="KW-0472">Membrane</keyword>
<keyword evidence="4" id="KW-0798">TonB box</keyword>
<evidence type="ECO:0000256" key="3">
    <source>
        <dbReference type="ARBA" id="ARBA00023237"/>
    </source>
</evidence>
<dbReference type="Gene3D" id="2.40.170.20">
    <property type="entry name" value="TonB-dependent receptor, beta-barrel domain"/>
    <property type="match status" value="1"/>
</dbReference>
<keyword evidence="9" id="KW-1185">Reference proteome</keyword>
<dbReference type="InterPro" id="IPR000531">
    <property type="entry name" value="Beta-barrel_TonB"/>
</dbReference>
<dbReference type="Proteomes" id="UP001065322">
    <property type="component" value="Chromosome"/>
</dbReference>
<proteinExistence type="inferred from homology"/>
<gene>
    <name evidence="8" type="ORF">HUF19_14770</name>
</gene>
<feature type="domain" description="TonB-dependent receptor plug" evidence="7">
    <location>
        <begin position="144"/>
        <end position="243"/>
    </location>
</feature>
<dbReference type="PANTHER" id="PTHR40980:SF3">
    <property type="entry name" value="TONB-DEPENDENT RECEPTOR-LIKE BETA-BARREL DOMAIN-CONTAINING PROTEIN"/>
    <property type="match status" value="1"/>
</dbReference>
<dbReference type="Pfam" id="PF07715">
    <property type="entry name" value="Plug"/>
    <property type="match status" value="1"/>
</dbReference>
<organism evidence="8 9">
    <name type="scientific">Thalassolituus hydrocarboniclasticus</name>
    <dbReference type="NCBI Taxonomy" id="2742796"/>
    <lineage>
        <taxon>Bacteria</taxon>
        <taxon>Pseudomonadati</taxon>
        <taxon>Pseudomonadota</taxon>
        <taxon>Gammaproteobacteria</taxon>
        <taxon>Oceanospirillales</taxon>
        <taxon>Oceanospirillaceae</taxon>
        <taxon>Thalassolituus</taxon>
    </lineage>
</organism>
<feature type="signal peptide" evidence="5">
    <location>
        <begin position="1"/>
        <end position="22"/>
    </location>
</feature>
<dbReference type="SUPFAM" id="SSF56935">
    <property type="entry name" value="Porins"/>
    <property type="match status" value="1"/>
</dbReference>
<evidence type="ECO:0000313" key="8">
    <source>
        <dbReference type="EMBL" id="UXD88616.1"/>
    </source>
</evidence>
<evidence type="ECO:0000313" key="9">
    <source>
        <dbReference type="Proteomes" id="UP001065322"/>
    </source>
</evidence>
<protein>
    <submittedName>
        <fullName evidence="8">TonB-dependent receptor</fullName>
    </submittedName>
</protein>
<dbReference type="EMBL" id="CP054475">
    <property type="protein sequence ID" value="UXD88616.1"/>
    <property type="molecule type" value="Genomic_DNA"/>
</dbReference>
<feature type="chain" id="PRO_5047312391" evidence="5">
    <location>
        <begin position="23"/>
        <end position="938"/>
    </location>
</feature>
<sequence>MKKILCSLIIFLLPVFSALCQASGDITLNVQFSAGSLQHSLPEISRRYSVSIVARSELLQTLSHGNIRGDYSLTQLLTEILQNTGLRYREVSQGYLIEAVPEEDAAPDHVEQLLVLGQRFNPASPYAQGSLYAALNYRLAEEQARPESVSVLSAAGLQALPYENLAESLQYLPGVMLNSERGEGLSLSVRGLGAQYQRILLNGHVMAINENVRNSGQGGRQFRFDVLPAENVAQVEVLKSASGPGAIGSDISITGYRPLSVSELPHYFRTEWEYQPLAERSYPTISAMTGWRNHDETLGILFGLQYRERYHYQDQYQTWNWDLNKNAWNNSQLDDDLLVPSNRFALTNEQEQRQRRSFSTSAQWRLENQNIISFDYFLSDLSIDFNEERLQARLDAEDAVFSDPGFSGNALVSGFARNVYLQSSLDTSGQLHRNQLWMTDYEWQHESWEGSVSLAVSSAHSGTDKPISRTVINSVPTDLNFSAPADKRALRFLPGFDPLQAENFVALDLLTRRDIQLQHDVQSLQLDWRKNLTVAGLSSWKSGFSLVQQQRRYRRQDVALSHTEQVHLVPSLDMSRNQAQPFLSAVSHQSVKHWLVPNSRLQQRFDSALTFPVATEADRKNSYDSGENLLQWYNQIDFDIGEHLSGNAAVRHSRLTLLSSGYEADSASAVSYQRSYHYWLPSLNILYQAGPFWQWRTHLSQSVSMPNYQDLTPGVSLNSTEGVFLASAGNPRLKPMPADQAEFSVSFRPAKGVRYQYSFFAKNLQDYIVSESQPQLINGENYRVTLPVNNGKASILGHEVSYDIGLPDWGIQTTATVVHSDVAHGDEHYPMVQVSPVSLAGQFYWQLGNTRMQWGVSYRSDYLLEKGAEGVADVYVEGDVRLQAQLSWSFSKDTTLSLTGTNLLGSEDISYIRSSGKKIYHSLEYSAPRFLLVLNVNL</sequence>
<evidence type="ECO:0000259" key="7">
    <source>
        <dbReference type="Pfam" id="PF07715"/>
    </source>
</evidence>
<dbReference type="Gene3D" id="2.170.130.10">
    <property type="entry name" value="TonB-dependent receptor, plug domain"/>
    <property type="match status" value="1"/>
</dbReference>
<keyword evidence="8" id="KW-0675">Receptor</keyword>
<keyword evidence="5" id="KW-0732">Signal</keyword>
<dbReference type="Pfam" id="PF00593">
    <property type="entry name" value="TonB_dep_Rec_b-barrel"/>
    <property type="match status" value="1"/>
</dbReference>
<dbReference type="InterPro" id="IPR012910">
    <property type="entry name" value="Plug_dom"/>
</dbReference>
<name>A0ABY6AE96_9GAMM</name>
<dbReference type="PANTHER" id="PTHR40980">
    <property type="entry name" value="PLUG DOMAIN-CONTAINING PROTEIN"/>
    <property type="match status" value="1"/>
</dbReference>
<comment type="subcellular location">
    <subcellularLocation>
        <location evidence="1 4">Cell outer membrane</location>
    </subcellularLocation>
</comment>
<evidence type="ECO:0000256" key="1">
    <source>
        <dbReference type="ARBA" id="ARBA00004442"/>
    </source>
</evidence>
<keyword evidence="3" id="KW-0998">Cell outer membrane</keyword>
<evidence type="ECO:0000256" key="4">
    <source>
        <dbReference type="RuleBase" id="RU003357"/>
    </source>
</evidence>
<dbReference type="InterPro" id="IPR037066">
    <property type="entry name" value="Plug_dom_sf"/>
</dbReference>